<sequence>MAKAASNRSVSRLKSAYFLPFSSHPDALEAFTYWEVRTLVSARYRMSTKRFGVCRLRS</sequence>
<organism evidence="1 2">
    <name type="scientific">Alloprevotella tannerae ATCC 51259</name>
    <dbReference type="NCBI Taxonomy" id="626522"/>
    <lineage>
        <taxon>Bacteria</taxon>
        <taxon>Pseudomonadati</taxon>
        <taxon>Bacteroidota</taxon>
        <taxon>Bacteroidia</taxon>
        <taxon>Bacteroidales</taxon>
        <taxon>Prevotellaceae</taxon>
        <taxon>Alloprevotella</taxon>
    </lineage>
</organism>
<protein>
    <submittedName>
        <fullName evidence="1">Uncharacterized protein</fullName>
    </submittedName>
</protein>
<dbReference type="Proteomes" id="UP000003460">
    <property type="component" value="Unassembled WGS sequence"/>
</dbReference>
<dbReference type="EMBL" id="ACIJ02000002">
    <property type="protein sequence ID" value="EEX72935.1"/>
    <property type="molecule type" value="Genomic_DNA"/>
</dbReference>
<comment type="caution">
    <text evidence="1">The sequence shown here is derived from an EMBL/GenBank/DDBJ whole genome shotgun (WGS) entry which is preliminary data.</text>
</comment>
<evidence type="ECO:0000313" key="2">
    <source>
        <dbReference type="Proteomes" id="UP000003460"/>
    </source>
</evidence>
<evidence type="ECO:0000313" key="1">
    <source>
        <dbReference type="EMBL" id="EEX72935.1"/>
    </source>
</evidence>
<keyword evidence="2" id="KW-1185">Reference proteome</keyword>
<accession>C9LD49</accession>
<dbReference type="STRING" id="626522.GCWU000325_00099"/>
<dbReference type="HOGENOM" id="CLU_2975572_0_0_10"/>
<name>C9LD49_9BACT</name>
<dbReference type="AlphaFoldDB" id="C9LD49"/>
<proteinExistence type="predicted"/>
<gene>
    <name evidence="1" type="ORF">GCWU000325_00099</name>
</gene>
<reference evidence="1" key="1">
    <citation type="submission" date="2009-09" db="EMBL/GenBank/DDBJ databases">
        <authorList>
            <person name="Weinstock G."/>
            <person name="Sodergren E."/>
            <person name="Clifton S."/>
            <person name="Fulton L."/>
            <person name="Fulton B."/>
            <person name="Courtney L."/>
            <person name="Fronick C."/>
            <person name="Harrison M."/>
            <person name="Strong C."/>
            <person name="Farmer C."/>
            <person name="Delahaunty K."/>
            <person name="Markovic C."/>
            <person name="Hall O."/>
            <person name="Minx P."/>
            <person name="Tomlinson C."/>
            <person name="Mitreva M."/>
            <person name="Nelson J."/>
            <person name="Hou S."/>
            <person name="Wollam A."/>
            <person name="Pepin K.H."/>
            <person name="Johnson M."/>
            <person name="Bhonagiri V."/>
            <person name="Nash W.E."/>
            <person name="Warren W."/>
            <person name="Chinwalla A."/>
            <person name="Mardis E.R."/>
            <person name="Wilson R.K."/>
        </authorList>
    </citation>
    <scope>NUCLEOTIDE SEQUENCE [LARGE SCALE GENOMIC DNA]</scope>
    <source>
        <strain evidence="1">ATCC 51259</strain>
    </source>
</reference>